<organism evidence="3">
    <name type="scientific">marine sediment metagenome</name>
    <dbReference type="NCBI Taxonomy" id="412755"/>
    <lineage>
        <taxon>unclassified sequences</taxon>
        <taxon>metagenomes</taxon>
        <taxon>ecological metagenomes</taxon>
    </lineage>
</organism>
<evidence type="ECO:0000259" key="2">
    <source>
        <dbReference type="Pfam" id="PF00899"/>
    </source>
</evidence>
<accession>X1S1Q5</accession>
<dbReference type="Pfam" id="PF00899">
    <property type="entry name" value="ThiF"/>
    <property type="match status" value="1"/>
</dbReference>
<evidence type="ECO:0000313" key="3">
    <source>
        <dbReference type="EMBL" id="GAI61724.1"/>
    </source>
</evidence>
<dbReference type="CDD" id="cd01483">
    <property type="entry name" value="E1_enzyme_family"/>
    <property type="match status" value="1"/>
</dbReference>
<evidence type="ECO:0000256" key="1">
    <source>
        <dbReference type="SAM" id="MobiDB-lite"/>
    </source>
</evidence>
<dbReference type="EMBL" id="BARW01000258">
    <property type="protein sequence ID" value="GAI61724.1"/>
    <property type="molecule type" value="Genomic_DNA"/>
</dbReference>
<dbReference type="SUPFAM" id="SSF69572">
    <property type="entry name" value="Activating enzymes of the ubiquitin-like proteins"/>
    <property type="match status" value="1"/>
</dbReference>
<dbReference type="GO" id="GO:0008641">
    <property type="term" value="F:ubiquitin-like modifier activating enzyme activity"/>
    <property type="evidence" value="ECO:0007669"/>
    <property type="project" value="InterPro"/>
</dbReference>
<feature type="domain" description="THIF-type NAD/FAD binding fold" evidence="2">
    <location>
        <begin position="14"/>
        <end position="129"/>
    </location>
</feature>
<feature type="region of interest" description="Disordered" evidence="1">
    <location>
        <begin position="260"/>
        <end position="285"/>
    </location>
</feature>
<reference evidence="3" key="1">
    <citation type="journal article" date="2014" name="Front. Microbiol.">
        <title>High frequency of phylogenetically diverse reductive dehalogenase-homologous genes in deep subseafloor sedimentary metagenomes.</title>
        <authorList>
            <person name="Kawai M."/>
            <person name="Futagami T."/>
            <person name="Toyoda A."/>
            <person name="Takaki Y."/>
            <person name="Nishi S."/>
            <person name="Hori S."/>
            <person name="Arai W."/>
            <person name="Tsubouchi T."/>
            <person name="Morono Y."/>
            <person name="Uchiyama I."/>
            <person name="Ito T."/>
            <person name="Fujiyama A."/>
            <person name="Inagaki F."/>
            <person name="Takami H."/>
        </authorList>
    </citation>
    <scope>NUCLEOTIDE SEQUENCE</scope>
    <source>
        <strain evidence="3">Expedition CK06-06</strain>
    </source>
</reference>
<dbReference type="Gene3D" id="3.40.50.720">
    <property type="entry name" value="NAD(P)-binding Rossmann-like Domain"/>
    <property type="match status" value="1"/>
</dbReference>
<sequence>MYRLDNNFAQGHFTMTVVGCGGTGAFVAEELCRLLPPRADLVLIDHDRVEERNLTRQNFTREDLGQFKSEALAGRLTRKYRLPIAYSTLALGMVEIRRPGLIIGCVDNGLARRQIAERVKEGSLAWVGGYSRSLPRELQSGPRLVTSLWWVDSGNGENYGQIIIGNADKAIFDKDICYGLPLPTLQRPELLREVPPQRDCADIPEQGPTINQIMAALVVEVVRRLIEGTCPWVQLYLDLEVGTLVSVLATSEVTRAKKWKTMERRQSSSATKAPVPPQPTTVIVK</sequence>
<dbReference type="InterPro" id="IPR000594">
    <property type="entry name" value="ThiF_NAD_FAD-bd"/>
</dbReference>
<gene>
    <name evidence="3" type="ORF">S12H4_01340</name>
</gene>
<dbReference type="PROSITE" id="PS51257">
    <property type="entry name" value="PROKAR_LIPOPROTEIN"/>
    <property type="match status" value="1"/>
</dbReference>
<protein>
    <recommendedName>
        <fullName evidence="2">THIF-type NAD/FAD binding fold domain-containing protein</fullName>
    </recommendedName>
</protein>
<name>X1S1Q5_9ZZZZ</name>
<proteinExistence type="predicted"/>
<comment type="caution">
    <text evidence="3">The sequence shown here is derived from an EMBL/GenBank/DDBJ whole genome shotgun (WGS) entry which is preliminary data.</text>
</comment>
<dbReference type="InterPro" id="IPR035985">
    <property type="entry name" value="Ubiquitin-activating_enz"/>
</dbReference>
<dbReference type="AlphaFoldDB" id="X1S1Q5"/>